<feature type="domain" description="Major facilitator superfamily (MFS) profile" evidence="8">
    <location>
        <begin position="30"/>
        <end position="418"/>
    </location>
</feature>
<feature type="transmembrane region" description="Helical" evidence="7">
    <location>
        <begin position="328"/>
        <end position="351"/>
    </location>
</feature>
<feature type="transmembrane region" description="Helical" evidence="7">
    <location>
        <begin position="391"/>
        <end position="409"/>
    </location>
</feature>
<feature type="transmembrane region" description="Helical" evidence="7">
    <location>
        <begin position="274"/>
        <end position="293"/>
    </location>
</feature>
<evidence type="ECO:0000256" key="5">
    <source>
        <dbReference type="ARBA" id="ARBA00022989"/>
    </source>
</evidence>
<dbReference type="PANTHER" id="PTHR23513">
    <property type="entry name" value="INTEGRAL MEMBRANE EFFLUX PROTEIN-RELATED"/>
    <property type="match status" value="1"/>
</dbReference>
<dbReference type="AlphaFoldDB" id="A0A5B2VAF2"/>
<dbReference type="Proteomes" id="UP000323142">
    <property type="component" value="Unassembled WGS sequence"/>
</dbReference>
<dbReference type="Pfam" id="PF05977">
    <property type="entry name" value="MFS_3"/>
    <property type="match status" value="1"/>
</dbReference>
<comment type="caution">
    <text evidence="9">The sequence shown here is derived from an EMBL/GenBank/DDBJ whole genome shotgun (WGS) entry which is preliminary data.</text>
</comment>
<keyword evidence="10" id="KW-1185">Reference proteome</keyword>
<protein>
    <submittedName>
        <fullName evidence="9">MFS transporter</fullName>
    </submittedName>
</protein>
<evidence type="ECO:0000256" key="4">
    <source>
        <dbReference type="ARBA" id="ARBA00022692"/>
    </source>
</evidence>
<sequence length="547" mass="56569">MNGAGPGGAAAPAAEAVPQPGAFAPLRNRVFAVIWLATIFGNLGTFMRDVASAWLVVELSDSATAVALVQAAATLPIFLLAIPAGVLSDILDRRHLLLAVQVGLGAVSTALALLAWFGGHSVASIVGLTALGGIGAALSMPAWQAIVPELVPRGEVKAAVALNSLGINIARAVGPAAGGLILAAFGAAAAYGFDVLTYAVVAGALLWWPRAATPRDELSEHFGGALRAALRYARAAPDLRRILFRAFLFFTFASVLWALLPIVARDLLGGGPGFYGFLLGGVGAGAIVGAVLMPRLRGHLDTDGLVLAASLTTAGVAAGLALGPPQALAIVLSLCLGAAWIAVLTTLNATTQAVLPNWVRGRGLAIYLMVFNGASAAGSIGWGALAGAVGVPATLLAGAAGLALTALIAGRLKLPAGEADLGSSRHWPEPLVSQPVAGDRGPVLVTVTYRVRPSDRPAFLDALNRLAPERRRDGAYAWGVSEDAADPERLMEWFFVESWAEHLRQHHRVSHADADLQQAARRFHMDDEPPRVEHFLGVEREASAPPA</sequence>
<evidence type="ECO:0000256" key="1">
    <source>
        <dbReference type="ARBA" id="ARBA00004651"/>
    </source>
</evidence>
<name>A0A5B2VAF2_9HYPH</name>
<evidence type="ECO:0000256" key="6">
    <source>
        <dbReference type="ARBA" id="ARBA00023136"/>
    </source>
</evidence>
<accession>A0A5B2VAF2</accession>
<evidence type="ECO:0000256" key="3">
    <source>
        <dbReference type="ARBA" id="ARBA00022475"/>
    </source>
</evidence>
<keyword evidence="3" id="KW-1003">Cell membrane</keyword>
<evidence type="ECO:0000259" key="8">
    <source>
        <dbReference type="PROSITE" id="PS50850"/>
    </source>
</evidence>
<dbReference type="GO" id="GO:0022857">
    <property type="term" value="F:transmembrane transporter activity"/>
    <property type="evidence" value="ECO:0007669"/>
    <property type="project" value="InterPro"/>
</dbReference>
<evidence type="ECO:0000256" key="7">
    <source>
        <dbReference type="SAM" id="Phobius"/>
    </source>
</evidence>
<dbReference type="CDD" id="cd06173">
    <property type="entry name" value="MFS_MefA_like"/>
    <property type="match status" value="1"/>
</dbReference>
<dbReference type="PANTHER" id="PTHR23513:SF11">
    <property type="entry name" value="STAPHYLOFERRIN A TRANSPORTER"/>
    <property type="match status" value="1"/>
</dbReference>
<dbReference type="Gene3D" id="1.20.1250.20">
    <property type="entry name" value="MFS general substrate transporter like domains"/>
    <property type="match status" value="1"/>
</dbReference>
<reference evidence="9 10" key="1">
    <citation type="submission" date="2019-09" db="EMBL/GenBank/DDBJ databases">
        <title>Salinarimonas rosea gen. nov., sp. nov., a new member of the a-2 subgroup of the Proteobacteria.</title>
        <authorList>
            <person name="Liu J."/>
        </authorList>
    </citation>
    <scope>NUCLEOTIDE SEQUENCE [LARGE SCALE GENOMIC DNA]</scope>
    <source>
        <strain evidence="9 10">BN140002</strain>
    </source>
</reference>
<keyword evidence="2" id="KW-0813">Transport</keyword>
<dbReference type="SUPFAM" id="SSF103473">
    <property type="entry name" value="MFS general substrate transporter"/>
    <property type="match status" value="1"/>
</dbReference>
<feature type="transmembrane region" description="Helical" evidence="7">
    <location>
        <begin position="30"/>
        <end position="47"/>
    </location>
</feature>
<dbReference type="OrthoDB" id="9809918at2"/>
<dbReference type="Gene3D" id="3.30.70.100">
    <property type="match status" value="1"/>
</dbReference>
<dbReference type="InterPro" id="IPR036259">
    <property type="entry name" value="MFS_trans_sf"/>
</dbReference>
<feature type="transmembrane region" description="Helical" evidence="7">
    <location>
        <begin position="363"/>
        <end position="385"/>
    </location>
</feature>
<dbReference type="PROSITE" id="PS50850">
    <property type="entry name" value="MFS"/>
    <property type="match status" value="1"/>
</dbReference>
<evidence type="ECO:0000313" key="10">
    <source>
        <dbReference type="Proteomes" id="UP000323142"/>
    </source>
</evidence>
<dbReference type="InterPro" id="IPR010290">
    <property type="entry name" value="TM_effector"/>
</dbReference>
<feature type="transmembrane region" description="Helical" evidence="7">
    <location>
        <begin position="188"/>
        <end position="208"/>
    </location>
</feature>
<gene>
    <name evidence="9" type="ORF">F0L46_19580</name>
</gene>
<evidence type="ECO:0000256" key="2">
    <source>
        <dbReference type="ARBA" id="ARBA00022448"/>
    </source>
</evidence>
<reference evidence="9 10" key="2">
    <citation type="submission" date="2019-09" db="EMBL/GenBank/DDBJ databases">
        <authorList>
            <person name="Jin C."/>
        </authorList>
    </citation>
    <scope>NUCLEOTIDE SEQUENCE [LARGE SCALE GENOMIC DNA]</scope>
    <source>
        <strain evidence="9 10">BN140002</strain>
    </source>
</reference>
<keyword evidence="5 7" id="KW-1133">Transmembrane helix</keyword>
<dbReference type="GO" id="GO:0005886">
    <property type="term" value="C:plasma membrane"/>
    <property type="evidence" value="ECO:0007669"/>
    <property type="project" value="UniProtKB-SubCell"/>
</dbReference>
<evidence type="ECO:0000313" key="9">
    <source>
        <dbReference type="EMBL" id="KAA2235430.1"/>
    </source>
</evidence>
<dbReference type="RefSeq" id="WP_149820688.1">
    <property type="nucleotide sequence ID" value="NZ_VUOA01000035.1"/>
</dbReference>
<feature type="transmembrane region" description="Helical" evidence="7">
    <location>
        <begin position="305"/>
        <end position="322"/>
    </location>
</feature>
<organism evidence="9 10">
    <name type="scientific">Salinarimonas soli</name>
    <dbReference type="NCBI Taxonomy" id="1638099"/>
    <lineage>
        <taxon>Bacteria</taxon>
        <taxon>Pseudomonadati</taxon>
        <taxon>Pseudomonadota</taxon>
        <taxon>Alphaproteobacteria</taxon>
        <taxon>Hyphomicrobiales</taxon>
        <taxon>Salinarimonadaceae</taxon>
        <taxon>Salinarimonas</taxon>
    </lineage>
</organism>
<proteinExistence type="predicted"/>
<dbReference type="InterPro" id="IPR020846">
    <property type="entry name" value="MFS_dom"/>
</dbReference>
<feature type="transmembrane region" description="Helical" evidence="7">
    <location>
        <begin position="67"/>
        <end position="87"/>
    </location>
</feature>
<dbReference type="EMBL" id="VUOA01000035">
    <property type="protein sequence ID" value="KAA2235430.1"/>
    <property type="molecule type" value="Genomic_DNA"/>
</dbReference>
<keyword evidence="4 7" id="KW-0812">Transmembrane</keyword>
<feature type="transmembrane region" description="Helical" evidence="7">
    <location>
        <begin position="96"/>
        <end position="117"/>
    </location>
</feature>
<feature type="transmembrane region" description="Helical" evidence="7">
    <location>
        <begin position="242"/>
        <end position="262"/>
    </location>
</feature>
<comment type="subcellular location">
    <subcellularLocation>
        <location evidence="1">Cell membrane</location>
        <topology evidence="1">Multi-pass membrane protein</topology>
    </subcellularLocation>
</comment>
<feature type="transmembrane region" description="Helical" evidence="7">
    <location>
        <begin position="123"/>
        <end position="146"/>
    </location>
</feature>
<keyword evidence="6 7" id="KW-0472">Membrane</keyword>